<evidence type="ECO:0000256" key="2">
    <source>
        <dbReference type="RuleBase" id="RU363015"/>
    </source>
</evidence>
<reference evidence="4 5" key="1">
    <citation type="submission" date="2022-06" db="EMBL/GenBank/DDBJ databases">
        <title>Isolation of gut microbiota from human fecal samples.</title>
        <authorList>
            <person name="Pamer E.G."/>
            <person name="Barat B."/>
            <person name="Waligurski E."/>
            <person name="Medina S."/>
            <person name="Paddock L."/>
            <person name="Mostad J."/>
        </authorList>
    </citation>
    <scope>NUCLEOTIDE SEQUENCE [LARGE SCALE GENOMIC DNA]</scope>
    <source>
        <strain evidence="4 5">DFI.1.1</strain>
    </source>
</reference>
<dbReference type="Gene3D" id="2.30.30.320">
    <property type="entry name" value="DUF1653-like domain"/>
    <property type="match status" value="1"/>
</dbReference>
<dbReference type="SUPFAM" id="SSF102405">
    <property type="entry name" value="MCP/YpsA-like"/>
    <property type="match status" value="1"/>
</dbReference>
<keyword evidence="2" id="KW-0378">Hydrolase</keyword>
<keyword evidence="2" id="KW-0203">Cytokinin biosynthesis</keyword>
<accession>A0ABT1SUF6</accession>
<organism evidence="4 5">
    <name type="scientific">Megasphaera massiliensis</name>
    <dbReference type="NCBI Taxonomy" id="1232428"/>
    <lineage>
        <taxon>Bacteria</taxon>
        <taxon>Bacillati</taxon>
        <taxon>Bacillota</taxon>
        <taxon>Negativicutes</taxon>
        <taxon>Veillonellales</taxon>
        <taxon>Veillonellaceae</taxon>
        <taxon>Megasphaera</taxon>
    </lineage>
</organism>
<dbReference type="Pfam" id="PF03641">
    <property type="entry name" value="Lysine_decarbox"/>
    <property type="match status" value="1"/>
</dbReference>
<comment type="caution">
    <text evidence="4">The sequence shown here is derived from an EMBL/GenBank/DDBJ whole genome shotgun (WGS) entry which is preliminary data.</text>
</comment>
<dbReference type="PANTHER" id="PTHR31223">
    <property type="entry name" value="LOG FAMILY PROTEIN YJL055W"/>
    <property type="match status" value="1"/>
</dbReference>
<dbReference type="RefSeq" id="WP_062412005.1">
    <property type="nucleotide sequence ID" value="NZ_JAJCIO010000006.1"/>
</dbReference>
<keyword evidence="5" id="KW-1185">Reference proteome</keyword>
<dbReference type="InterPro" id="IPR023387">
    <property type="entry name" value="DUF1653-like_dom"/>
</dbReference>
<proteinExistence type="inferred from homology"/>
<dbReference type="InterPro" id="IPR031100">
    <property type="entry name" value="LOG_fam"/>
</dbReference>
<evidence type="ECO:0000313" key="4">
    <source>
        <dbReference type="EMBL" id="MCQ5343508.1"/>
    </source>
</evidence>
<dbReference type="Proteomes" id="UP001206692">
    <property type="component" value="Unassembled WGS sequence"/>
</dbReference>
<dbReference type="EC" id="3.2.2.n1" evidence="2"/>
<dbReference type="InterPro" id="IPR005269">
    <property type="entry name" value="LOG"/>
</dbReference>
<comment type="similarity">
    <text evidence="1 2">Belongs to the LOG family.</text>
</comment>
<evidence type="ECO:0000259" key="3">
    <source>
        <dbReference type="Pfam" id="PF07866"/>
    </source>
</evidence>
<dbReference type="PANTHER" id="PTHR31223:SF70">
    <property type="entry name" value="LOG FAMILY PROTEIN YJL055W"/>
    <property type="match status" value="1"/>
</dbReference>
<name>A0ABT1SUF6_9FIRM</name>
<protein>
    <recommendedName>
        <fullName evidence="2">Cytokinin riboside 5'-monophosphate phosphoribohydrolase</fullName>
        <ecNumber evidence="2">3.2.2.n1</ecNumber>
    </recommendedName>
</protein>
<dbReference type="NCBIfam" id="TIGR00730">
    <property type="entry name" value="Rossman fold protein, TIGR00730 family"/>
    <property type="match status" value="1"/>
</dbReference>
<gene>
    <name evidence="4" type="ORF">NE675_10815</name>
</gene>
<feature type="domain" description="DUF1653" evidence="3">
    <location>
        <begin position="186"/>
        <end position="249"/>
    </location>
</feature>
<dbReference type="Pfam" id="PF07866">
    <property type="entry name" value="DUF1653"/>
    <property type="match status" value="1"/>
</dbReference>
<dbReference type="Gene3D" id="3.40.50.450">
    <property type="match status" value="1"/>
</dbReference>
<evidence type="ECO:0000256" key="1">
    <source>
        <dbReference type="ARBA" id="ARBA00006763"/>
    </source>
</evidence>
<dbReference type="InterPro" id="IPR037135">
    <property type="entry name" value="DUF1653-like_dom_sf"/>
</dbReference>
<evidence type="ECO:0000313" key="5">
    <source>
        <dbReference type="Proteomes" id="UP001206692"/>
    </source>
</evidence>
<dbReference type="EMBL" id="JANGEW010000026">
    <property type="protein sequence ID" value="MCQ5343508.1"/>
    <property type="molecule type" value="Genomic_DNA"/>
</dbReference>
<sequence length="269" mass="30231">MNITVYLGASRGKDPSYETYASVLGAWIADHGHTLIYGGSRTGLMGALSSGALQKGGSVIGVEPQEFIDTALQQEGLTELIVTPDMASRKAKMMELGDIFLAFPGGFGTLEEISQVMSEVKLGHLKGRFAFLDFNGYYQPMKQFLEAMRDQGFVDAKWVKEAAFLPSFAALSAFVAGRDLPKPGETWRHFKQKRYRIIGLADDAATKETYVVYKTLYGEYRDFIRPLEMFLSEVDHEKYPDVRQRWRFEKETGGCCSWNPAISKQYLKP</sequence>